<dbReference type="InterPro" id="IPR001024">
    <property type="entry name" value="PLAT/LH2_dom"/>
</dbReference>
<keyword evidence="5 15" id="KW-0925">Oxylipin biosynthesis</keyword>
<evidence type="ECO:0000256" key="16">
    <source>
        <dbReference type="SAM" id="MobiDB-lite"/>
    </source>
</evidence>
<dbReference type="GO" id="GO:0031408">
    <property type="term" value="P:oxylipin biosynthetic process"/>
    <property type="evidence" value="ECO:0007669"/>
    <property type="project" value="UniProtKB-UniRule"/>
</dbReference>
<comment type="function">
    <text evidence="15">Plant lipoxygenase may be involved in a number of diverse aspects of plant physiology including growth and development, pest resistance, and senescence or responses to wounding.</text>
</comment>
<organism evidence="19">
    <name type="scientific">Musa acuminata subsp. malaccensis</name>
    <name type="common">Wild banana</name>
    <name type="synonym">Musa malaccensis</name>
    <dbReference type="NCBI Taxonomy" id="214687"/>
    <lineage>
        <taxon>Eukaryota</taxon>
        <taxon>Viridiplantae</taxon>
        <taxon>Streptophyta</taxon>
        <taxon>Embryophyta</taxon>
        <taxon>Tracheophyta</taxon>
        <taxon>Spermatophyta</taxon>
        <taxon>Magnoliopsida</taxon>
        <taxon>Liliopsida</taxon>
        <taxon>Zingiberales</taxon>
        <taxon>Musaceae</taxon>
        <taxon>Musa</taxon>
    </lineage>
</organism>
<proteinExistence type="inferred from homology"/>
<name>A0A8D7AEJ1_MUSAM</name>
<evidence type="ECO:0000313" key="19">
    <source>
        <dbReference type="EMBL" id="CAG1847509.1"/>
    </source>
</evidence>
<evidence type="ECO:0000256" key="11">
    <source>
        <dbReference type="ARBA" id="ARBA00023160"/>
    </source>
</evidence>
<dbReference type="FunFam" id="3.10.450.60:FF:000002">
    <property type="entry name" value="Lipoxygenase"/>
    <property type="match status" value="1"/>
</dbReference>
<dbReference type="InterPro" id="IPR027433">
    <property type="entry name" value="Lipoxygenase_dom_3"/>
</dbReference>
<evidence type="ECO:0000256" key="8">
    <source>
        <dbReference type="ARBA" id="ARBA00023002"/>
    </source>
</evidence>
<dbReference type="InterPro" id="IPR013819">
    <property type="entry name" value="LipOase_C"/>
</dbReference>
<dbReference type="Pfam" id="PF01477">
    <property type="entry name" value="PLAT"/>
    <property type="match status" value="1"/>
</dbReference>
<dbReference type="UniPathway" id="UPA00382"/>
<comment type="similarity">
    <text evidence="2 14">Belongs to the lipoxygenase family.</text>
</comment>
<dbReference type="PANTHER" id="PTHR11771">
    <property type="entry name" value="LIPOXYGENASE"/>
    <property type="match status" value="1"/>
</dbReference>
<feature type="domain" description="Lipoxygenase" evidence="18">
    <location>
        <begin position="175"/>
        <end position="681"/>
    </location>
</feature>
<feature type="compositionally biased region" description="Basic and acidic residues" evidence="16">
    <location>
        <begin position="1039"/>
        <end position="1051"/>
    </location>
</feature>
<dbReference type="GO" id="GO:0006633">
    <property type="term" value="P:fatty acid biosynthetic process"/>
    <property type="evidence" value="ECO:0007669"/>
    <property type="project" value="UniProtKB-KW"/>
</dbReference>
<dbReference type="InterPro" id="IPR000907">
    <property type="entry name" value="LipOase"/>
</dbReference>
<comment type="catalytic activity">
    <reaction evidence="12">
        <text>(9Z,12Z)-octadecadienoate + O2 = (9S)-hydroperoxy-(10E,12Z)-octadecadienoate</text>
        <dbReference type="Rhea" id="RHEA:30291"/>
        <dbReference type="ChEBI" id="CHEBI:15379"/>
        <dbReference type="ChEBI" id="CHEBI:30245"/>
        <dbReference type="ChEBI" id="CHEBI:60955"/>
        <dbReference type="EC" id="1.13.11.58"/>
    </reaction>
</comment>
<comment type="caution">
    <text evidence="13">Lacks conserved residue(s) required for the propagation of feature annotation.</text>
</comment>
<dbReference type="PRINTS" id="PR00468">
    <property type="entry name" value="PLTLPOXGNASE"/>
</dbReference>
<evidence type="ECO:0000259" key="18">
    <source>
        <dbReference type="PROSITE" id="PS51393"/>
    </source>
</evidence>
<dbReference type="Gene3D" id="3.10.450.60">
    <property type="match status" value="1"/>
</dbReference>
<dbReference type="SMART" id="SM00308">
    <property type="entry name" value="LH2"/>
    <property type="match status" value="1"/>
</dbReference>
<comment type="cofactor">
    <cofactor evidence="1 14">
        <name>Fe cation</name>
        <dbReference type="ChEBI" id="CHEBI:24875"/>
    </cofactor>
</comment>
<keyword evidence="8 14" id="KW-0560">Oxidoreductase</keyword>
<evidence type="ECO:0000256" key="1">
    <source>
        <dbReference type="ARBA" id="ARBA00001962"/>
    </source>
</evidence>
<keyword evidence="4 14" id="KW-0479">Metal-binding</keyword>
<dbReference type="GO" id="GO:0046872">
    <property type="term" value="F:metal ion binding"/>
    <property type="evidence" value="ECO:0007669"/>
    <property type="project" value="UniProtKB-UniRule"/>
</dbReference>
<dbReference type="InterPro" id="IPR042057">
    <property type="entry name" value="Lipoxy_PLAT/LH2"/>
</dbReference>
<protein>
    <recommendedName>
        <fullName evidence="15">Lipoxygenase</fullName>
        <ecNumber evidence="15">1.13.11.-</ecNumber>
    </recommendedName>
</protein>
<comment type="pathway">
    <text evidence="15">Lipid metabolism; oxylipin biosynthesis.</text>
</comment>
<dbReference type="InterPro" id="IPR020834">
    <property type="entry name" value="LipOase_CS"/>
</dbReference>
<keyword evidence="6" id="KW-0276">Fatty acid metabolism</keyword>
<keyword evidence="3 15" id="KW-0444">Lipid biosynthesis</keyword>
<dbReference type="GO" id="GO:1990136">
    <property type="term" value="F:linoleate 9S-lipoxygenase activity"/>
    <property type="evidence" value="ECO:0007669"/>
    <property type="project" value="UniProtKB-EC"/>
</dbReference>
<evidence type="ECO:0000256" key="10">
    <source>
        <dbReference type="ARBA" id="ARBA00023098"/>
    </source>
</evidence>
<dbReference type="SUPFAM" id="SSF49723">
    <property type="entry name" value="Lipase/lipooxygenase domain (PLAT/LH2 domain)"/>
    <property type="match status" value="1"/>
</dbReference>
<dbReference type="PROSITE" id="PS51393">
    <property type="entry name" value="LIPOXYGENASE_3"/>
    <property type="match status" value="1"/>
</dbReference>
<dbReference type="InterPro" id="IPR036226">
    <property type="entry name" value="LipOase_C_sf"/>
</dbReference>
<evidence type="ECO:0000256" key="5">
    <source>
        <dbReference type="ARBA" id="ARBA00022767"/>
    </source>
</evidence>
<dbReference type="FunFam" id="4.10.375.10:FF:000001">
    <property type="entry name" value="Lipoxygenase"/>
    <property type="match status" value="1"/>
</dbReference>
<dbReference type="EC" id="1.13.11.-" evidence="15"/>
<feature type="domain" description="PLAT" evidence="17">
    <location>
        <begin position="43"/>
        <end position="172"/>
    </location>
</feature>
<dbReference type="GO" id="GO:0009611">
    <property type="term" value="P:response to wounding"/>
    <property type="evidence" value="ECO:0007669"/>
    <property type="project" value="UniProtKB-ARBA"/>
</dbReference>
<feature type="region of interest" description="Disordered" evidence="16">
    <location>
        <begin position="729"/>
        <end position="748"/>
    </location>
</feature>
<sequence>MFGNIVGGVVGGVAGGVGDVVGGILGVSKGVQVKGTVVLMPKNVLDFNDLAGNVIDGLFDILGQNVTFQLVSATVGDPNNGNRGVVGSPASLQYLGRLPSLAAGESRFSVTFQWEENKGIPGAVIVKNKHATQFFLKTLTLDNFPGKGRIHFVCNSWVYPANNYRYDRIFFANTTYLLADTPEPLKPYRQDELRNLRGQDVTGELKEWDRVYDYAYYNDLGSPDQGANHVRPILGGSAEYPYPRRGKTGRAPTKTDPKTESRLPLLNLNIYVPRDERFGHLKMGDFLTYAIKAISTGLLPTLQAIFDITPNEFDSFEEVLSLYENGLPVPQIPLLDELRQRIPFEMIRELLRTEKGQNFLKLPKPHVIQVDKNAWRTDEEFGREMLAGVDPLIVSRLDNFPPISQLDSDKYGNQHSTITAAHIEHNLEGLTVDEALRSYRLFILDHHDALMPYLGRINSGSNKIYATRTLLFLKEDSTLKPLAIELSLPHPDGEQFGAVSKVYTPAETGVEGSIWQLAKAYVDVNDSGVHQLISHWLNTHAVLEPFVIATNRHLSVVHPISKLLTPHYRDTMNINALARQTLINAGGILETTVFPGKYAMEMSAVIYRNWNFVEQALPTELIKRGVAVQEGDGLRLLIKDYPYAVDGLAIWNAIQTWVTEYCSIYYPSDEAVKADTELQAWAIQMSSDHQIHFGGPLTTGPPASGEHPLHNETHDKRPAAVSERYWQLFNDPGLTPPGDTPAGPSQVSPEAFHDLAHQVRALTSIVQTIVPIVSPQAPSHATRPTQQREPPVRTHAPLPELPISPRNPATRPGSREAEDTASRLEPEAPTADSTNALRAQLRLVSQKLDEVQQEVRKSKGELGVDGHQGSPFTPEIQEQTIPPHFRLPLLDAYDGAADPADHVAAFRAQMALYGTSDALICRAFPTTLRGPAHAWYSSLKPGTVASFDQLAKDFELNFLAYVRPKPSMALLLGLNQKEDEPLSHFVNRFTTQIRGLSDAHPSLLMQAFMTACGPPRPRHVPEMLQMPDQFVAAETWMAGKREDHKKVKSEPPRQPQPLASRRRTNRPESGPPPPALNSSQTEIFLHEKGKGLLKDPHPMRNPRELVDCSRYCRFHRQHGHDTEQCYELKRQIEELILRGHLGQYLRPNKERSPRPEGPIE</sequence>
<keyword evidence="7 14" id="KW-0223">Dioxygenase</keyword>
<feature type="compositionally biased region" description="Polar residues" evidence="16">
    <location>
        <begin position="776"/>
        <end position="788"/>
    </location>
</feature>
<dbReference type="SUPFAM" id="SSF48484">
    <property type="entry name" value="Lipoxigenase"/>
    <property type="match status" value="1"/>
</dbReference>
<dbReference type="PROSITE" id="PS50095">
    <property type="entry name" value="PLAT"/>
    <property type="match status" value="1"/>
</dbReference>
<dbReference type="Gene3D" id="1.20.245.10">
    <property type="entry name" value="Lipoxygenase-1, Domain 5"/>
    <property type="match status" value="1"/>
</dbReference>
<evidence type="ECO:0000256" key="12">
    <source>
        <dbReference type="ARBA" id="ARBA00036508"/>
    </source>
</evidence>
<dbReference type="PRINTS" id="PR00087">
    <property type="entry name" value="LIPOXYGENASE"/>
</dbReference>
<dbReference type="InterPro" id="IPR005162">
    <property type="entry name" value="Retrotrans_gag_dom"/>
</dbReference>
<keyword evidence="11 15" id="KW-0275">Fatty acid biosynthesis</keyword>
<feature type="region of interest" description="Disordered" evidence="16">
    <location>
        <begin position="775"/>
        <end position="835"/>
    </location>
</feature>
<evidence type="ECO:0000256" key="15">
    <source>
        <dbReference type="RuleBase" id="RU003975"/>
    </source>
</evidence>
<dbReference type="InterPro" id="IPR020833">
    <property type="entry name" value="LipOase_Fe_BS"/>
</dbReference>
<dbReference type="Gene3D" id="4.10.375.10">
    <property type="entry name" value="Lipoxygenase-1, Domain 2"/>
    <property type="match status" value="1"/>
</dbReference>
<dbReference type="GO" id="GO:0034440">
    <property type="term" value="P:lipid oxidation"/>
    <property type="evidence" value="ECO:0007669"/>
    <property type="project" value="InterPro"/>
</dbReference>
<dbReference type="PROSITE" id="PS00081">
    <property type="entry name" value="LIPOXYGENASE_2"/>
    <property type="match status" value="1"/>
</dbReference>
<dbReference type="Pfam" id="PF03732">
    <property type="entry name" value="Retrotrans_gag"/>
    <property type="match status" value="1"/>
</dbReference>
<evidence type="ECO:0000256" key="9">
    <source>
        <dbReference type="ARBA" id="ARBA00023004"/>
    </source>
</evidence>
<evidence type="ECO:0000256" key="7">
    <source>
        <dbReference type="ARBA" id="ARBA00022964"/>
    </source>
</evidence>
<keyword evidence="9 14" id="KW-0408">Iron</keyword>
<dbReference type="Gene3D" id="4.10.372.10">
    <property type="entry name" value="Lipoxygenase-1, Domain 3"/>
    <property type="match status" value="1"/>
</dbReference>
<dbReference type="Gene3D" id="2.60.60.20">
    <property type="entry name" value="PLAT/LH2 domain"/>
    <property type="match status" value="1"/>
</dbReference>
<evidence type="ECO:0000256" key="3">
    <source>
        <dbReference type="ARBA" id="ARBA00022516"/>
    </source>
</evidence>
<keyword evidence="10" id="KW-0443">Lipid metabolism</keyword>
<dbReference type="Pfam" id="PF00305">
    <property type="entry name" value="Lipoxygenase"/>
    <property type="match status" value="1"/>
</dbReference>
<dbReference type="EMBL" id="HG996471">
    <property type="protein sequence ID" value="CAG1847509.1"/>
    <property type="molecule type" value="Genomic_DNA"/>
</dbReference>
<evidence type="ECO:0000256" key="2">
    <source>
        <dbReference type="ARBA" id="ARBA00009419"/>
    </source>
</evidence>
<evidence type="ECO:0000256" key="14">
    <source>
        <dbReference type="RuleBase" id="RU003974"/>
    </source>
</evidence>
<dbReference type="PROSITE" id="PS00711">
    <property type="entry name" value="LIPOXYGENASE_1"/>
    <property type="match status" value="1"/>
</dbReference>
<evidence type="ECO:0000256" key="4">
    <source>
        <dbReference type="ARBA" id="ARBA00022723"/>
    </source>
</evidence>
<evidence type="ECO:0000256" key="6">
    <source>
        <dbReference type="ARBA" id="ARBA00022832"/>
    </source>
</evidence>
<dbReference type="InterPro" id="IPR036392">
    <property type="entry name" value="PLAT/LH2_dom_sf"/>
</dbReference>
<feature type="compositionally biased region" description="Basic and acidic residues" evidence="16">
    <location>
        <begin position="813"/>
        <end position="826"/>
    </location>
</feature>
<dbReference type="FunFam" id="4.10.372.10:FF:000001">
    <property type="entry name" value="Lipoxygenase"/>
    <property type="match status" value="1"/>
</dbReference>
<feature type="region of interest" description="Disordered" evidence="16">
    <location>
        <begin position="1039"/>
        <end position="1080"/>
    </location>
</feature>
<accession>A0A8D7AEJ1</accession>
<dbReference type="InterPro" id="IPR001246">
    <property type="entry name" value="LipOase_plant"/>
</dbReference>
<dbReference type="AlphaFoldDB" id="A0A8D7AEJ1"/>
<reference evidence="19" key="1">
    <citation type="submission" date="2021-03" db="EMBL/GenBank/DDBJ databases">
        <authorList>
            <consortium name="Genoscope - CEA"/>
            <person name="William W."/>
        </authorList>
    </citation>
    <scope>NUCLEOTIDE SEQUENCE</scope>
    <source>
        <strain evidence="19">Doubled-haploid Pahang</strain>
    </source>
</reference>
<dbReference type="CDD" id="cd01751">
    <property type="entry name" value="PLAT_LH2"/>
    <property type="match status" value="1"/>
</dbReference>
<evidence type="ECO:0000256" key="13">
    <source>
        <dbReference type="PROSITE-ProRule" id="PRU00152"/>
    </source>
</evidence>
<evidence type="ECO:0000259" key="17">
    <source>
        <dbReference type="PROSITE" id="PS50095"/>
    </source>
</evidence>
<gene>
    <name evidence="19" type="ORF">GSMUA_173040.1</name>
</gene>